<dbReference type="AlphaFoldDB" id="Q2LYH7"/>
<organism evidence="1 2">
    <name type="scientific">Syntrophus aciditrophicus (strain SB)</name>
    <dbReference type="NCBI Taxonomy" id="56780"/>
    <lineage>
        <taxon>Bacteria</taxon>
        <taxon>Pseudomonadati</taxon>
        <taxon>Thermodesulfobacteriota</taxon>
        <taxon>Syntrophia</taxon>
        <taxon>Syntrophales</taxon>
        <taxon>Syntrophaceae</taxon>
        <taxon>Syntrophus</taxon>
    </lineage>
</organism>
<name>Q2LYH7_SYNAS</name>
<dbReference type="HOGENOM" id="CLU_3104667_0_0_7"/>
<reference evidence="1 2" key="1">
    <citation type="journal article" date="2007" name="Proc. Natl. Acad. Sci. U.S.A.">
        <title>The genome of Syntrophus aciditrophicus: life at the thermodynamic limit of microbial growth.</title>
        <authorList>
            <person name="McInerney M.J."/>
            <person name="Rohlin L."/>
            <person name="Mouttaki H."/>
            <person name="Kim U."/>
            <person name="Krupp R.S."/>
            <person name="Rios-Hernandez L."/>
            <person name="Sieber J."/>
            <person name="Struchtemeyer C.G."/>
            <person name="Bhattacharyya A."/>
            <person name="Campbell J.W."/>
            <person name="Gunsalus R.P."/>
        </authorList>
    </citation>
    <scope>NUCLEOTIDE SEQUENCE [LARGE SCALE GENOMIC DNA]</scope>
    <source>
        <strain evidence="1 2">SB</strain>
    </source>
</reference>
<evidence type="ECO:0000313" key="2">
    <source>
        <dbReference type="Proteomes" id="UP000001933"/>
    </source>
</evidence>
<gene>
    <name evidence="1" type="ORF">SYN_03276</name>
</gene>
<keyword evidence="2" id="KW-1185">Reference proteome</keyword>
<accession>Q2LYH7</accession>
<proteinExistence type="predicted"/>
<protein>
    <submittedName>
        <fullName evidence="1">Hypothetical cytosolic protein</fullName>
    </submittedName>
</protein>
<evidence type="ECO:0000313" key="1">
    <source>
        <dbReference type="EMBL" id="ABC75984.1"/>
    </source>
</evidence>
<dbReference type="EMBL" id="CP000252">
    <property type="protein sequence ID" value="ABC75984.1"/>
    <property type="molecule type" value="Genomic_DNA"/>
</dbReference>
<dbReference type="InParanoid" id="Q2LYH7"/>
<dbReference type="KEGG" id="sat:SYN_03276"/>
<dbReference type="Proteomes" id="UP000001933">
    <property type="component" value="Chromosome"/>
</dbReference>
<sequence>MQGEDFILIPLKSPDSTIRGFCILLFHVDISDAVSDDLTKISSNLNTFSIS</sequence>